<reference evidence="1 2" key="2">
    <citation type="submission" date="2019-01" db="EMBL/GenBank/DDBJ databases">
        <title>A chromosome length genome reference of the Java medaka (oryzias javanicus).</title>
        <authorList>
            <person name="Herpin A."/>
            <person name="Takehana Y."/>
            <person name="Naruse K."/>
            <person name="Ansai S."/>
            <person name="Kawaguchi M."/>
        </authorList>
    </citation>
    <scope>NUCLEOTIDE SEQUENCE [LARGE SCALE GENOMIC DNA]</scope>
    <source>
        <strain evidence="1">RS831</strain>
        <tissue evidence="1">Whole body</tissue>
    </source>
</reference>
<evidence type="ECO:0000313" key="2">
    <source>
        <dbReference type="Proteomes" id="UP000283210"/>
    </source>
</evidence>
<proteinExistence type="predicted"/>
<reference evidence="1 2" key="1">
    <citation type="submission" date="2018-11" db="EMBL/GenBank/DDBJ databases">
        <authorList>
            <person name="Lopez-Roques C."/>
            <person name="Donnadieu C."/>
            <person name="Bouchez O."/>
            <person name="Klopp C."/>
            <person name="Cabau C."/>
            <person name="Zahm M."/>
        </authorList>
    </citation>
    <scope>NUCLEOTIDE SEQUENCE [LARGE SCALE GENOMIC DNA]</scope>
    <source>
        <strain evidence="1">RS831</strain>
        <tissue evidence="1">Whole body</tissue>
    </source>
</reference>
<evidence type="ECO:0000313" key="1">
    <source>
        <dbReference type="EMBL" id="RVE71535.1"/>
    </source>
</evidence>
<organism evidence="1 2">
    <name type="scientific">Oryzias javanicus</name>
    <name type="common">Javanese ricefish</name>
    <name type="synonym">Aplocheilus javanicus</name>
    <dbReference type="NCBI Taxonomy" id="123683"/>
    <lineage>
        <taxon>Eukaryota</taxon>
        <taxon>Metazoa</taxon>
        <taxon>Chordata</taxon>
        <taxon>Craniata</taxon>
        <taxon>Vertebrata</taxon>
        <taxon>Euteleostomi</taxon>
        <taxon>Actinopterygii</taxon>
        <taxon>Neopterygii</taxon>
        <taxon>Teleostei</taxon>
        <taxon>Neoteleostei</taxon>
        <taxon>Acanthomorphata</taxon>
        <taxon>Ovalentaria</taxon>
        <taxon>Atherinomorphae</taxon>
        <taxon>Beloniformes</taxon>
        <taxon>Adrianichthyidae</taxon>
        <taxon>Oryziinae</taxon>
        <taxon>Oryzias</taxon>
    </lineage>
</organism>
<name>A0A3S2PEC9_ORYJA</name>
<gene>
    <name evidence="1" type="ORF">OJAV_G00052950</name>
</gene>
<sequence>MAALTQQIILQARFVSAAEKQGDLFAHISRSTVGTRELLECMFQMAAEAGDMSNISRLMISRKNLEDMQEECGPELALLYLNI</sequence>
<keyword evidence="2" id="KW-1185">Reference proteome</keyword>
<dbReference type="AlphaFoldDB" id="A0A3S2PEC9"/>
<protein>
    <submittedName>
        <fullName evidence="1">Uncharacterized protein</fullName>
    </submittedName>
</protein>
<accession>A0A3S2PEC9</accession>
<dbReference type="Proteomes" id="UP000283210">
    <property type="component" value="Chromosome 6"/>
</dbReference>
<dbReference type="EMBL" id="CM012442">
    <property type="protein sequence ID" value="RVE71535.1"/>
    <property type="molecule type" value="Genomic_DNA"/>
</dbReference>